<dbReference type="SUPFAM" id="SSF55347">
    <property type="entry name" value="Glyceraldehyde-3-phosphate dehydrogenase-like, C-terminal domain"/>
    <property type="match status" value="1"/>
</dbReference>
<reference evidence="6 7" key="1">
    <citation type="submission" date="2013-08" db="EMBL/GenBank/DDBJ databases">
        <title>Intrasporangium oryzae NRRL B-24470.</title>
        <authorList>
            <person name="Liu H."/>
            <person name="Wang G."/>
        </authorList>
    </citation>
    <scope>NUCLEOTIDE SEQUENCE [LARGE SCALE GENOMIC DNA]</scope>
    <source>
        <strain evidence="6 7">NRRL B-24470</strain>
    </source>
</reference>
<comment type="similarity">
    <text evidence="1">Belongs to the Gfo/Idh/MocA family.</text>
</comment>
<dbReference type="Pfam" id="PF22725">
    <property type="entry name" value="GFO_IDH_MocA_C3"/>
    <property type="match status" value="1"/>
</dbReference>
<evidence type="ECO:0000313" key="7">
    <source>
        <dbReference type="Proteomes" id="UP000019489"/>
    </source>
</evidence>
<evidence type="ECO:0000259" key="4">
    <source>
        <dbReference type="Pfam" id="PF01408"/>
    </source>
</evidence>
<gene>
    <name evidence="6" type="ORF">N865_07400</name>
</gene>
<evidence type="ECO:0000256" key="2">
    <source>
        <dbReference type="ARBA" id="ARBA00023002"/>
    </source>
</evidence>
<dbReference type="GO" id="GO:0000166">
    <property type="term" value="F:nucleotide binding"/>
    <property type="evidence" value="ECO:0007669"/>
    <property type="project" value="InterPro"/>
</dbReference>
<dbReference type="eggNOG" id="COG0673">
    <property type="taxonomic scope" value="Bacteria"/>
</dbReference>
<dbReference type="AlphaFoldDB" id="W9G6P6"/>
<keyword evidence="7" id="KW-1185">Reference proteome</keyword>
<dbReference type="PANTHER" id="PTHR43708:SF5">
    <property type="entry name" value="CONSERVED EXPRESSED OXIDOREDUCTASE (EUROFUNG)-RELATED"/>
    <property type="match status" value="1"/>
</dbReference>
<dbReference type="InterPro" id="IPR036291">
    <property type="entry name" value="NAD(P)-bd_dom_sf"/>
</dbReference>
<keyword evidence="3" id="KW-0520">NAD</keyword>
<name>W9G6P6_9MICO</name>
<dbReference type="InterPro" id="IPR055170">
    <property type="entry name" value="GFO_IDH_MocA-like_dom"/>
</dbReference>
<evidence type="ECO:0000256" key="1">
    <source>
        <dbReference type="ARBA" id="ARBA00010928"/>
    </source>
</evidence>
<evidence type="ECO:0000256" key="3">
    <source>
        <dbReference type="ARBA" id="ARBA00023027"/>
    </source>
</evidence>
<sequence>MPPSPDPTSPALRVGLVGYGSAGRGIHAPLIVRAGLTVAAVSTSNATRADEVRADHPGAEVVPDLEALLGVEGLDLVVLASPSGVHATQAEQVIAAGVPLVVDKPLAVDSGLALGVVDLAAHHGVPLTVFNNRRFDPEQRALTTVRDEGLIGDIWRAEYRWDRWRPVPKERWREQVGPEEGGGLLLDLHSHLIDQAVLLHGEVESVYAELDARTTVGEDDTFVACRHVSGIVSHVMASSVNGAPGPRARLNGSAGAYVIGKQVDDVSAFTEFANDGDAIGWIVRGDEREHGPVVTGADQADFYRAVAGAIVSDDPQVRMPVDPRDAVHVLAVIDAARVSSRDGRVVPVLTPGQAD</sequence>
<organism evidence="6 7">
    <name type="scientific">Intrasporangium oryzae NRRL B-24470</name>
    <dbReference type="NCBI Taxonomy" id="1386089"/>
    <lineage>
        <taxon>Bacteria</taxon>
        <taxon>Bacillati</taxon>
        <taxon>Actinomycetota</taxon>
        <taxon>Actinomycetes</taxon>
        <taxon>Micrococcales</taxon>
        <taxon>Intrasporangiaceae</taxon>
        <taxon>Intrasporangium</taxon>
    </lineage>
</organism>
<dbReference type="InterPro" id="IPR051317">
    <property type="entry name" value="Gfo/Idh/MocA_oxidoreduct"/>
</dbReference>
<proteinExistence type="inferred from homology"/>
<dbReference type="STRING" id="1386089.N865_07400"/>
<protein>
    <submittedName>
        <fullName evidence="6">Oxidoreductase</fullName>
    </submittedName>
</protein>
<dbReference type="Pfam" id="PF01408">
    <property type="entry name" value="GFO_IDH_MocA"/>
    <property type="match status" value="1"/>
</dbReference>
<accession>W9G6P6</accession>
<evidence type="ECO:0000313" key="6">
    <source>
        <dbReference type="EMBL" id="EWT01685.1"/>
    </source>
</evidence>
<comment type="caution">
    <text evidence="6">The sequence shown here is derived from an EMBL/GenBank/DDBJ whole genome shotgun (WGS) entry which is preliminary data.</text>
</comment>
<dbReference type="OrthoDB" id="256869at2"/>
<dbReference type="Proteomes" id="UP000019489">
    <property type="component" value="Unassembled WGS sequence"/>
</dbReference>
<feature type="domain" description="GFO/IDH/MocA-like oxidoreductase" evidence="5">
    <location>
        <begin position="142"/>
        <end position="257"/>
    </location>
</feature>
<dbReference type="GO" id="GO:0016491">
    <property type="term" value="F:oxidoreductase activity"/>
    <property type="evidence" value="ECO:0007669"/>
    <property type="project" value="UniProtKB-KW"/>
</dbReference>
<keyword evidence="2" id="KW-0560">Oxidoreductase</keyword>
<dbReference type="Gene3D" id="3.40.50.720">
    <property type="entry name" value="NAD(P)-binding Rossmann-like Domain"/>
    <property type="match status" value="1"/>
</dbReference>
<dbReference type="EMBL" id="AWSA01000018">
    <property type="protein sequence ID" value="EWT01685.1"/>
    <property type="molecule type" value="Genomic_DNA"/>
</dbReference>
<dbReference type="RefSeq" id="WP_034804935.1">
    <property type="nucleotide sequence ID" value="NZ_AWSA01000018.1"/>
</dbReference>
<dbReference type="InterPro" id="IPR000683">
    <property type="entry name" value="Gfo/Idh/MocA-like_OxRdtase_N"/>
</dbReference>
<dbReference type="PANTHER" id="PTHR43708">
    <property type="entry name" value="CONSERVED EXPRESSED OXIDOREDUCTASE (EUROFUNG)"/>
    <property type="match status" value="1"/>
</dbReference>
<feature type="domain" description="Gfo/Idh/MocA-like oxidoreductase N-terminal" evidence="4">
    <location>
        <begin position="12"/>
        <end position="129"/>
    </location>
</feature>
<dbReference type="PATRIC" id="fig|1386089.3.peg.1976"/>
<evidence type="ECO:0000259" key="5">
    <source>
        <dbReference type="Pfam" id="PF22725"/>
    </source>
</evidence>
<dbReference type="Gene3D" id="3.30.360.10">
    <property type="entry name" value="Dihydrodipicolinate Reductase, domain 2"/>
    <property type="match status" value="1"/>
</dbReference>
<dbReference type="SUPFAM" id="SSF51735">
    <property type="entry name" value="NAD(P)-binding Rossmann-fold domains"/>
    <property type="match status" value="1"/>
</dbReference>